<sequence length="154" mass="17157">MVNNYAAGTSPLTCAILDDDEINRLSLEHFIRLNGSLQIVVSLSGSVEGLQFFSTGRRVDVLFLDVEMPDLNGLDMLRLLPEPPQVVLTTAHENFAWEAYELRVTDYLVKPFDYERFELAVQRVAAHHRTLAAQCHGTSRSPQPGPEPGSVTHP</sequence>
<accession>A0ABP7NA62</accession>
<dbReference type="Gene3D" id="3.40.50.2300">
    <property type="match status" value="1"/>
</dbReference>
<evidence type="ECO:0000259" key="4">
    <source>
        <dbReference type="PROSITE" id="PS50110"/>
    </source>
</evidence>
<evidence type="ECO:0000256" key="1">
    <source>
        <dbReference type="ARBA" id="ARBA00023125"/>
    </source>
</evidence>
<gene>
    <name evidence="5" type="ORF">GCM10022406_25990</name>
</gene>
<evidence type="ECO:0000256" key="3">
    <source>
        <dbReference type="SAM" id="MobiDB-lite"/>
    </source>
</evidence>
<feature type="region of interest" description="Disordered" evidence="3">
    <location>
        <begin position="133"/>
        <end position="154"/>
    </location>
</feature>
<evidence type="ECO:0000313" key="6">
    <source>
        <dbReference type="Proteomes" id="UP001499909"/>
    </source>
</evidence>
<dbReference type="PANTHER" id="PTHR48111:SF17">
    <property type="entry name" value="TRANSCRIPTIONAL REGULATORY PROTEIN YPDB"/>
    <property type="match status" value="1"/>
</dbReference>
<feature type="domain" description="Response regulatory" evidence="4">
    <location>
        <begin position="13"/>
        <end position="125"/>
    </location>
</feature>
<dbReference type="InterPro" id="IPR001789">
    <property type="entry name" value="Sig_transdc_resp-reg_receiver"/>
</dbReference>
<keyword evidence="2" id="KW-0597">Phosphoprotein</keyword>
<keyword evidence="1" id="KW-0238">DNA-binding</keyword>
<dbReference type="InterPro" id="IPR011006">
    <property type="entry name" value="CheY-like_superfamily"/>
</dbReference>
<dbReference type="InterPro" id="IPR039420">
    <property type="entry name" value="WalR-like"/>
</dbReference>
<feature type="modified residue" description="4-aspartylphosphate" evidence="2">
    <location>
        <position position="65"/>
    </location>
</feature>
<dbReference type="SUPFAM" id="SSF52172">
    <property type="entry name" value="CheY-like"/>
    <property type="match status" value="1"/>
</dbReference>
<dbReference type="Proteomes" id="UP001499909">
    <property type="component" value="Unassembled WGS sequence"/>
</dbReference>
<dbReference type="PANTHER" id="PTHR48111">
    <property type="entry name" value="REGULATOR OF RPOS"/>
    <property type="match status" value="1"/>
</dbReference>
<protein>
    <recommendedName>
        <fullName evidence="4">Response regulatory domain-containing protein</fullName>
    </recommendedName>
</protein>
<dbReference type="RefSeq" id="WP_345114533.1">
    <property type="nucleotide sequence ID" value="NZ_BAABDH010000041.1"/>
</dbReference>
<dbReference type="EMBL" id="BAABDH010000041">
    <property type="protein sequence ID" value="GAA3940827.1"/>
    <property type="molecule type" value="Genomic_DNA"/>
</dbReference>
<dbReference type="PROSITE" id="PS50110">
    <property type="entry name" value="RESPONSE_REGULATORY"/>
    <property type="match status" value="1"/>
</dbReference>
<comment type="caution">
    <text evidence="5">The sequence shown here is derived from an EMBL/GenBank/DDBJ whole genome shotgun (WGS) entry which is preliminary data.</text>
</comment>
<evidence type="ECO:0000256" key="2">
    <source>
        <dbReference type="PROSITE-ProRule" id="PRU00169"/>
    </source>
</evidence>
<keyword evidence="6" id="KW-1185">Reference proteome</keyword>
<reference evidence="6" key="1">
    <citation type="journal article" date="2019" name="Int. J. Syst. Evol. Microbiol.">
        <title>The Global Catalogue of Microorganisms (GCM) 10K type strain sequencing project: providing services to taxonomists for standard genome sequencing and annotation.</title>
        <authorList>
            <consortium name="The Broad Institute Genomics Platform"/>
            <consortium name="The Broad Institute Genome Sequencing Center for Infectious Disease"/>
            <person name="Wu L."/>
            <person name="Ma J."/>
        </authorList>
    </citation>
    <scope>NUCLEOTIDE SEQUENCE [LARGE SCALE GENOMIC DNA]</scope>
    <source>
        <strain evidence="6">JCM 17214</strain>
    </source>
</reference>
<evidence type="ECO:0000313" key="5">
    <source>
        <dbReference type="EMBL" id="GAA3940827.1"/>
    </source>
</evidence>
<dbReference type="Pfam" id="PF00072">
    <property type="entry name" value="Response_reg"/>
    <property type="match status" value="1"/>
</dbReference>
<organism evidence="5 6">
    <name type="scientific">Hymenobacter algoricola</name>
    <dbReference type="NCBI Taxonomy" id="486267"/>
    <lineage>
        <taxon>Bacteria</taxon>
        <taxon>Pseudomonadati</taxon>
        <taxon>Bacteroidota</taxon>
        <taxon>Cytophagia</taxon>
        <taxon>Cytophagales</taxon>
        <taxon>Hymenobacteraceae</taxon>
        <taxon>Hymenobacter</taxon>
    </lineage>
</organism>
<proteinExistence type="predicted"/>
<name>A0ABP7NA62_9BACT</name>
<dbReference type="SMART" id="SM00448">
    <property type="entry name" value="REC"/>
    <property type="match status" value="1"/>
</dbReference>